<keyword evidence="6" id="KW-1185">Reference proteome</keyword>
<dbReference type="InterPro" id="IPR044946">
    <property type="entry name" value="Restrct_endonuc_typeI_TRD_sf"/>
</dbReference>
<dbReference type="Gene3D" id="3.90.220.20">
    <property type="entry name" value="DNA methylase specificity domains"/>
    <property type="match status" value="2"/>
</dbReference>
<dbReference type="AlphaFoldDB" id="A0A0A1WBD3"/>
<reference evidence="5 6" key="1">
    <citation type="submission" date="2014-11" db="EMBL/GenBank/DDBJ databases">
        <title>Whole genome shotgun sequence of Sphingomonas parapaucimobilis NBRC 15100.</title>
        <authorList>
            <person name="Katano-Makiyama Y."/>
            <person name="Hosoyama A."/>
            <person name="Hashimoto M."/>
            <person name="Hosoyama Y."/>
            <person name="Noguchi M."/>
            <person name="Numata M."/>
            <person name="Tsuchikane K."/>
            <person name="Hirakata S."/>
            <person name="Uohara A."/>
            <person name="Shimodaira J."/>
            <person name="Ohji S."/>
            <person name="Ichikawa N."/>
            <person name="Kimura A."/>
            <person name="Yamazoe A."/>
            <person name="Fujita N."/>
        </authorList>
    </citation>
    <scope>NUCLEOTIDE SEQUENCE [LARGE SCALE GENOMIC DNA]</scope>
    <source>
        <strain evidence="5 6">NBRC 15100</strain>
    </source>
</reference>
<evidence type="ECO:0000313" key="6">
    <source>
        <dbReference type="Proteomes" id="UP000032305"/>
    </source>
</evidence>
<sequence length="139" mass="14644">MQPGDVLVALRGPVNSAAAMRDKLPQPVFATLDLAVLRPHVQLDGGYLAWFINLPTTQTALAGQRVSGGVPRLPLSALASLALSLPPLEAQRRIAAVSDLSREEARITGTLLRLRATLLQTTLSTVASQAAQEAISCTP</sequence>
<keyword evidence="2" id="KW-0680">Restriction system</keyword>
<feature type="domain" description="Type I restriction modification DNA specificity" evidence="4">
    <location>
        <begin position="5"/>
        <end position="96"/>
    </location>
</feature>
<gene>
    <name evidence="5" type="ORF">SP5_097_00400</name>
</gene>
<evidence type="ECO:0000313" key="5">
    <source>
        <dbReference type="EMBL" id="GAM02698.1"/>
    </source>
</evidence>
<dbReference type="Pfam" id="PF01420">
    <property type="entry name" value="Methylase_S"/>
    <property type="match status" value="1"/>
</dbReference>
<dbReference type="SUPFAM" id="SSF116734">
    <property type="entry name" value="DNA methylase specificity domain"/>
    <property type="match status" value="1"/>
</dbReference>
<comment type="caution">
    <text evidence="5">The sequence shown here is derived from an EMBL/GenBank/DDBJ whole genome shotgun (WGS) entry which is preliminary data.</text>
</comment>
<organism evidence="5 6">
    <name type="scientific">Sphingomonas parapaucimobilis NBRC 15100</name>
    <dbReference type="NCBI Taxonomy" id="1219049"/>
    <lineage>
        <taxon>Bacteria</taxon>
        <taxon>Pseudomonadati</taxon>
        <taxon>Pseudomonadota</taxon>
        <taxon>Alphaproteobacteria</taxon>
        <taxon>Sphingomonadales</taxon>
        <taxon>Sphingomonadaceae</taxon>
        <taxon>Sphingomonas</taxon>
    </lineage>
</organism>
<evidence type="ECO:0000256" key="2">
    <source>
        <dbReference type="ARBA" id="ARBA00022747"/>
    </source>
</evidence>
<comment type="similarity">
    <text evidence="1">Belongs to the type-I restriction system S methylase family.</text>
</comment>
<dbReference type="eggNOG" id="COG0732">
    <property type="taxonomic scope" value="Bacteria"/>
</dbReference>
<protein>
    <recommendedName>
        <fullName evidence="4">Type I restriction modification DNA specificity domain-containing protein</fullName>
    </recommendedName>
</protein>
<keyword evidence="3" id="KW-0238">DNA-binding</keyword>
<dbReference type="GO" id="GO:0003677">
    <property type="term" value="F:DNA binding"/>
    <property type="evidence" value="ECO:0007669"/>
    <property type="project" value="UniProtKB-KW"/>
</dbReference>
<evidence type="ECO:0000256" key="3">
    <source>
        <dbReference type="ARBA" id="ARBA00023125"/>
    </source>
</evidence>
<evidence type="ECO:0000256" key="1">
    <source>
        <dbReference type="ARBA" id="ARBA00010923"/>
    </source>
</evidence>
<dbReference type="EMBL" id="BBPI01000097">
    <property type="protein sequence ID" value="GAM02698.1"/>
    <property type="molecule type" value="Genomic_DNA"/>
</dbReference>
<evidence type="ECO:0000259" key="4">
    <source>
        <dbReference type="Pfam" id="PF01420"/>
    </source>
</evidence>
<dbReference type="Proteomes" id="UP000032305">
    <property type="component" value="Unassembled WGS sequence"/>
</dbReference>
<dbReference type="InterPro" id="IPR000055">
    <property type="entry name" value="Restrct_endonuc_typeI_TRD"/>
</dbReference>
<accession>A0A0A1WBD3</accession>
<proteinExistence type="inferred from homology"/>
<dbReference type="GO" id="GO:0009307">
    <property type="term" value="P:DNA restriction-modification system"/>
    <property type="evidence" value="ECO:0007669"/>
    <property type="project" value="UniProtKB-KW"/>
</dbReference>
<name>A0A0A1WBD3_9SPHN</name>